<name>A0ACA9RT70_9GLOM</name>
<gene>
    <name evidence="1" type="ORF">RPERSI_LOCUS22492</name>
</gene>
<evidence type="ECO:0000313" key="1">
    <source>
        <dbReference type="EMBL" id="CAG8807922.1"/>
    </source>
</evidence>
<dbReference type="Proteomes" id="UP000789920">
    <property type="component" value="Unassembled WGS sequence"/>
</dbReference>
<dbReference type="EMBL" id="CAJVQC010068218">
    <property type="protein sequence ID" value="CAG8807922.1"/>
    <property type="molecule type" value="Genomic_DNA"/>
</dbReference>
<sequence>MFDDKTGSVKSVFTDIKRIRDLNASFQKELRKGIEVSIEAPTFLNFDDYELILDSKPHCKNIHLRRNKVSLLEYEFKAIPLNYYDEKTEKEIDRQVAILKELKYSEHIIKIYGIAKASDVLRYYLVTEWMEN</sequence>
<proteinExistence type="predicted"/>
<comment type="caution">
    <text evidence="1">The sequence shown here is derived from an EMBL/GenBank/DDBJ whole genome shotgun (WGS) entry which is preliminary data.</text>
</comment>
<reference evidence="1" key="1">
    <citation type="submission" date="2021-06" db="EMBL/GenBank/DDBJ databases">
        <authorList>
            <person name="Kallberg Y."/>
            <person name="Tangrot J."/>
            <person name="Rosling A."/>
        </authorList>
    </citation>
    <scope>NUCLEOTIDE SEQUENCE</scope>
    <source>
        <strain evidence="1">MA461A</strain>
    </source>
</reference>
<protein>
    <submittedName>
        <fullName evidence="1">20398_t:CDS:1</fullName>
    </submittedName>
</protein>
<evidence type="ECO:0000313" key="2">
    <source>
        <dbReference type="Proteomes" id="UP000789920"/>
    </source>
</evidence>
<accession>A0ACA9RT70</accession>
<keyword evidence="2" id="KW-1185">Reference proteome</keyword>
<feature type="non-terminal residue" evidence="1">
    <location>
        <position position="132"/>
    </location>
</feature>
<organism evidence="1 2">
    <name type="scientific">Racocetra persica</name>
    <dbReference type="NCBI Taxonomy" id="160502"/>
    <lineage>
        <taxon>Eukaryota</taxon>
        <taxon>Fungi</taxon>
        <taxon>Fungi incertae sedis</taxon>
        <taxon>Mucoromycota</taxon>
        <taxon>Glomeromycotina</taxon>
        <taxon>Glomeromycetes</taxon>
        <taxon>Diversisporales</taxon>
        <taxon>Gigasporaceae</taxon>
        <taxon>Racocetra</taxon>
    </lineage>
</organism>